<evidence type="ECO:0000313" key="2">
    <source>
        <dbReference type="EMBL" id="PSK15293.1"/>
    </source>
</evidence>
<keyword evidence="1" id="KW-0472">Membrane</keyword>
<evidence type="ECO:0000256" key="1">
    <source>
        <dbReference type="SAM" id="Phobius"/>
    </source>
</evidence>
<feature type="transmembrane region" description="Helical" evidence="1">
    <location>
        <begin position="29"/>
        <end position="49"/>
    </location>
</feature>
<protein>
    <recommendedName>
        <fullName evidence="4">Transmembrane protein</fullName>
    </recommendedName>
</protein>
<sequence>MKNVSTFFINVDVTACGQKNGRDRFLRQMHLNILTIRAYFILPTILSLYFHSLYLYFHFLYSFFHFFYFYANSAYSKSRPFEQPLKKTHSFEKVSSSCY</sequence>
<evidence type="ECO:0000313" key="3">
    <source>
        <dbReference type="Proteomes" id="UP000241645"/>
    </source>
</evidence>
<gene>
    <name evidence="2" type="ORF">C7R92_01530</name>
</gene>
<accession>A0ABX5FWX8</accession>
<reference evidence="2 3" key="1">
    <citation type="submission" date="2018-03" db="EMBL/GenBank/DDBJ databases">
        <title>Brevisbacillus phylogenomics.</title>
        <authorList>
            <person name="Dunlap C."/>
        </authorList>
    </citation>
    <scope>NUCLEOTIDE SEQUENCE [LARGE SCALE GENOMIC DNA]</scope>
    <source>
        <strain evidence="2 3">NRRL B-41110</strain>
    </source>
</reference>
<comment type="caution">
    <text evidence="2">The sequence shown here is derived from an EMBL/GenBank/DDBJ whole genome shotgun (WGS) entry which is preliminary data.</text>
</comment>
<keyword evidence="1" id="KW-1133">Transmembrane helix</keyword>
<name>A0ABX5FWX8_9BACL</name>
<keyword evidence="1" id="KW-0812">Transmembrane</keyword>
<proteinExistence type="predicted"/>
<evidence type="ECO:0008006" key="4">
    <source>
        <dbReference type="Google" id="ProtNLM"/>
    </source>
</evidence>
<dbReference type="EMBL" id="PXZO01000001">
    <property type="protein sequence ID" value="PSK15293.1"/>
    <property type="molecule type" value="Genomic_DNA"/>
</dbReference>
<keyword evidence="3" id="KW-1185">Reference proteome</keyword>
<dbReference type="Proteomes" id="UP000241645">
    <property type="component" value="Unassembled WGS sequence"/>
</dbReference>
<organism evidence="2 3">
    <name type="scientific">Brevibacillus porteri</name>
    <dbReference type="NCBI Taxonomy" id="2126350"/>
    <lineage>
        <taxon>Bacteria</taxon>
        <taxon>Bacillati</taxon>
        <taxon>Bacillota</taxon>
        <taxon>Bacilli</taxon>
        <taxon>Bacillales</taxon>
        <taxon>Paenibacillaceae</taxon>
        <taxon>Brevibacillus</taxon>
    </lineage>
</organism>